<organism evidence="1 2">
    <name type="scientific">Virgibacillus halodenitrificans</name>
    <name type="common">Bacillus halodenitrificans</name>
    <dbReference type="NCBI Taxonomy" id="1482"/>
    <lineage>
        <taxon>Bacteria</taxon>
        <taxon>Bacillati</taxon>
        <taxon>Bacillota</taxon>
        <taxon>Bacilli</taxon>
        <taxon>Bacillales</taxon>
        <taxon>Bacillaceae</taxon>
        <taxon>Virgibacillus</taxon>
    </lineage>
</organism>
<reference evidence="1 2" key="1">
    <citation type="submission" date="2016-11" db="EMBL/GenBank/DDBJ databases">
        <title>Complete genome sequencing of Virgibacillus halodenitrificans PDB-F2.</title>
        <authorList>
            <person name="Sun Z."/>
            <person name="Zhou Y."/>
            <person name="Li H."/>
        </authorList>
    </citation>
    <scope>NUCLEOTIDE SEQUENCE [LARGE SCALE GENOMIC DNA]</scope>
    <source>
        <strain evidence="1 2">PDB-F2</strain>
    </source>
</reference>
<name>A0AAC9J1M7_VIRHA</name>
<dbReference type="KEGG" id="vhl:BME96_15835"/>
<evidence type="ECO:0000313" key="1">
    <source>
        <dbReference type="EMBL" id="APC49573.1"/>
    </source>
</evidence>
<accession>A0AAC9J1M7</accession>
<dbReference type="RefSeq" id="WP_071649585.1">
    <property type="nucleotide sequence ID" value="NZ_CP017962.1"/>
</dbReference>
<evidence type="ECO:0000313" key="2">
    <source>
        <dbReference type="Proteomes" id="UP000182945"/>
    </source>
</evidence>
<proteinExistence type="predicted"/>
<dbReference type="Proteomes" id="UP000182945">
    <property type="component" value="Chromosome"/>
</dbReference>
<protein>
    <submittedName>
        <fullName evidence="1">Uncharacterized protein</fullName>
    </submittedName>
</protein>
<dbReference type="AlphaFoldDB" id="A0AAC9J1M7"/>
<gene>
    <name evidence="1" type="ORF">BME96_15835</name>
</gene>
<dbReference type="EMBL" id="CP017962">
    <property type="protein sequence ID" value="APC49573.1"/>
    <property type="molecule type" value="Genomic_DNA"/>
</dbReference>
<dbReference type="GeneID" id="71515883"/>
<sequence length="194" mass="22650">MSKRDTEKVLRIALNFFEGLTVEQFQELIEGNAEIHYKTKENRFLKEIQRIEREARHTTDVEKILEGYTKKDLLQFGDELNLPIKTRDTKKVIYQKIADHFGITDSAEYESNRLTGEDQWKPMEDAMSCCNSVEEAKDFLLSQDALRLKKDIVVFAKHLGVYVNQRYTKQELLERIVNSVVGSGIRGRAMRMED</sequence>